<name>A0A4Q9H0C0_9BURK</name>
<comment type="caution">
    <text evidence="2">The sequence shown here is derived from an EMBL/GenBank/DDBJ whole genome shotgun (WGS) entry which is preliminary data.</text>
</comment>
<accession>A0A4Q9H0C0</accession>
<feature type="domain" description="TniQ" evidence="1">
    <location>
        <begin position="6"/>
        <end position="161"/>
    </location>
</feature>
<dbReference type="InterPro" id="IPR009492">
    <property type="entry name" value="TniQ"/>
</dbReference>
<dbReference type="AlphaFoldDB" id="A0A4Q9H0C0"/>
<dbReference type="Proteomes" id="UP000292120">
    <property type="component" value="Unassembled WGS sequence"/>
</dbReference>
<sequence length="441" mass="49881">MSKLTIVPDWHKDETLYSWAAAFHAIYGNRSARTTGLTLFGASHACKERDAPRDLHHFVQVTGDSLGTIEQLLRQRTRAGQYLLFANPERQSLVHAAIRSGAAVGWRVMLGMAASGLDPLSRLRYCPVCAKEDQQVVDLPRWRWTHQLLGNWICTAHQRPLVEVDLLRYEWELPADQHTTPSSKALSSNDLHALTHISQLSVNIASCDRLDIAEVRQLAFSQLRERGVTGWGHPLSQDRLASWFQASELSRWLARHDGPPSGLADGKWIYRLLRSRSGDHPLKWLLFWSSLEHDTPAEVVARRMVSPSMEPHWDIDGQGAIWATTPNRLPQSFARQLSDGVSIRSLVEGMQGSARSVRTAASENFGCAPRALKDKQRSQLHLEQARAALNTFIGDHPGCTRNDVLQRCKAQTEWLRRRHPDELERLLPPPARTTSRQRVLF</sequence>
<proteinExistence type="predicted"/>
<organism evidence="2 3">
    <name type="scientific">Aquabacterium lacunae</name>
    <dbReference type="NCBI Taxonomy" id="2528630"/>
    <lineage>
        <taxon>Bacteria</taxon>
        <taxon>Pseudomonadati</taxon>
        <taxon>Pseudomonadota</taxon>
        <taxon>Betaproteobacteria</taxon>
        <taxon>Burkholderiales</taxon>
        <taxon>Aquabacterium</taxon>
    </lineage>
</organism>
<gene>
    <name evidence="2" type="ORF">EYS42_12870</name>
</gene>
<dbReference type="OrthoDB" id="470139at2"/>
<keyword evidence="3" id="KW-1185">Reference proteome</keyword>
<evidence type="ECO:0000259" key="1">
    <source>
        <dbReference type="Pfam" id="PF06527"/>
    </source>
</evidence>
<reference evidence="2 3" key="1">
    <citation type="submission" date="2019-02" db="EMBL/GenBank/DDBJ databases">
        <title>Aquabacterium sp. strain KMB7.</title>
        <authorList>
            <person name="Chen W.-M."/>
        </authorList>
    </citation>
    <scope>NUCLEOTIDE SEQUENCE [LARGE SCALE GENOMIC DNA]</scope>
    <source>
        <strain evidence="2 3">KMB7</strain>
    </source>
</reference>
<dbReference type="EMBL" id="SIXI01000005">
    <property type="protein sequence ID" value="TBO29297.1"/>
    <property type="molecule type" value="Genomic_DNA"/>
</dbReference>
<evidence type="ECO:0000313" key="3">
    <source>
        <dbReference type="Proteomes" id="UP000292120"/>
    </source>
</evidence>
<dbReference type="RefSeq" id="WP_130968593.1">
    <property type="nucleotide sequence ID" value="NZ_SIXI01000005.1"/>
</dbReference>
<dbReference type="Pfam" id="PF06527">
    <property type="entry name" value="TniQ"/>
    <property type="match status" value="1"/>
</dbReference>
<protein>
    <recommendedName>
        <fullName evidence="1">TniQ domain-containing protein</fullName>
    </recommendedName>
</protein>
<evidence type="ECO:0000313" key="2">
    <source>
        <dbReference type="EMBL" id="TBO29297.1"/>
    </source>
</evidence>